<dbReference type="PANTHER" id="PTHR11839">
    <property type="entry name" value="UDP/ADP-SUGAR PYROPHOSPHATASE"/>
    <property type="match status" value="1"/>
</dbReference>
<dbReference type="Pfam" id="PF00293">
    <property type="entry name" value="NUDIX"/>
    <property type="match status" value="1"/>
</dbReference>
<evidence type="ECO:0000313" key="5">
    <source>
        <dbReference type="Proteomes" id="UP000182379"/>
    </source>
</evidence>
<dbReference type="PANTHER" id="PTHR11839:SF18">
    <property type="entry name" value="NUDIX HYDROLASE DOMAIN-CONTAINING PROTEIN"/>
    <property type="match status" value="1"/>
</dbReference>
<reference evidence="4 5" key="1">
    <citation type="submission" date="2016-10" db="EMBL/GenBank/DDBJ databases">
        <authorList>
            <person name="Varghese N."/>
            <person name="Submissions S."/>
        </authorList>
    </citation>
    <scope>NUCLEOTIDE SEQUENCE [LARGE SCALE GENOMIC DNA]</scope>
    <source>
        <strain evidence="4 5">WCC6</strain>
    </source>
</reference>
<accession>A0A1H2UEP3</accession>
<dbReference type="InterPro" id="IPR015797">
    <property type="entry name" value="NUDIX_hydrolase-like_dom_sf"/>
</dbReference>
<dbReference type="GO" id="GO:0019693">
    <property type="term" value="P:ribose phosphate metabolic process"/>
    <property type="evidence" value="ECO:0007669"/>
    <property type="project" value="TreeGrafter"/>
</dbReference>
<dbReference type="Gene3D" id="3.90.79.10">
    <property type="entry name" value="Nucleoside Triphosphate Pyrophosphohydrolase"/>
    <property type="match status" value="1"/>
</dbReference>
<dbReference type="GO" id="GO:0016787">
    <property type="term" value="F:hydrolase activity"/>
    <property type="evidence" value="ECO:0007669"/>
    <property type="project" value="UniProtKB-KW"/>
</dbReference>
<dbReference type="GO" id="GO:0005829">
    <property type="term" value="C:cytosol"/>
    <property type="evidence" value="ECO:0007669"/>
    <property type="project" value="TreeGrafter"/>
</dbReference>
<dbReference type="FunFam" id="3.90.79.10:FF:000024">
    <property type="entry name" value="ADP-ribose pyrophosphatase"/>
    <property type="match status" value="1"/>
</dbReference>
<organism evidence="4 5">
    <name type="scientific">Acidaminococcus fermentans</name>
    <dbReference type="NCBI Taxonomy" id="905"/>
    <lineage>
        <taxon>Bacteria</taxon>
        <taxon>Bacillati</taxon>
        <taxon>Bacillota</taxon>
        <taxon>Negativicutes</taxon>
        <taxon>Acidaminococcales</taxon>
        <taxon>Acidaminococcaceae</taxon>
        <taxon>Acidaminococcus</taxon>
    </lineage>
</organism>
<sequence length="185" mass="20871">MKTLHDDRLDEKQLSTRTAFEGRLLHLFVDKVGLPNGNESTREYILHQGAVGILPVLEDGSMVFVKQFRYPVHSVIYEIPAGKLEKGEEILPSAQRELSEETGLTADQWTRMTSIVTTPGFTNETIHLFLATGLHKGEMHPDADEFLQVEVIPEEKVKQMVLSEDIFDAKTLSALLLYFLTKKAC</sequence>
<dbReference type="Proteomes" id="UP000182379">
    <property type="component" value="Unassembled WGS sequence"/>
</dbReference>
<comment type="caution">
    <text evidence="4">The sequence shown here is derived from an EMBL/GenBank/DDBJ whole genome shotgun (WGS) entry which is preliminary data.</text>
</comment>
<protein>
    <submittedName>
        <fullName evidence="4">ADP-ribose pyrophosphatase</fullName>
    </submittedName>
</protein>
<proteinExistence type="predicted"/>
<evidence type="ECO:0000256" key="2">
    <source>
        <dbReference type="ARBA" id="ARBA00022801"/>
    </source>
</evidence>
<evidence type="ECO:0000259" key="3">
    <source>
        <dbReference type="PROSITE" id="PS51462"/>
    </source>
</evidence>
<dbReference type="PROSITE" id="PS51462">
    <property type="entry name" value="NUDIX"/>
    <property type="match status" value="1"/>
</dbReference>
<gene>
    <name evidence="4" type="ORF">SAMN05216495_102189</name>
</gene>
<dbReference type="RefSeq" id="WP_074704545.1">
    <property type="nucleotide sequence ID" value="NZ_FNOP01000002.1"/>
</dbReference>
<feature type="domain" description="Nudix hydrolase" evidence="3">
    <location>
        <begin position="46"/>
        <end position="174"/>
    </location>
</feature>
<name>A0A1H2UEP3_ACIFE</name>
<evidence type="ECO:0000313" key="4">
    <source>
        <dbReference type="EMBL" id="SDW54576.1"/>
    </source>
</evidence>
<dbReference type="GO" id="GO:0006753">
    <property type="term" value="P:nucleoside phosphate metabolic process"/>
    <property type="evidence" value="ECO:0007669"/>
    <property type="project" value="TreeGrafter"/>
</dbReference>
<comment type="cofactor">
    <cofactor evidence="1">
        <name>Mg(2+)</name>
        <dbReference type="ChEBI" id="CHEBI:18420"/>
    </cofactor>
</comment>
<dbReference type="AlphaFoldDB" id="A0A1H2UEP3"/>
<dbReference type="SUPFAM" id="SSF55811">
    <property type="entry name" value="Nudix"/>
    <property type="match status" value="1"/>
</dbReference>
<dbReference type="EMBL" id="FNOP01000002">
    <property type="protein sequence ID" value="SDW54576.1"/>
    <property type="molecule type" value="Genomic_DNA"/>
</dbReference>
<keyword evidence="2" id="KW-0378">Hydrolase</keyword>
<dbReference type="InterPro" id="IPR000086">
    <property type="entry name" value="NUDIX_hydrolase_dom"/>
</dbReference>
<evidence type="ECO:0000256" key="1">
    <source>
        <dbReference type="ARBA" id="ARBA00001946"/>
    </source>
</evidence>